<accession>A0AAN6QI27</accession>
<protein>
    <submittedName>
        <fullName evidence="2">Uncharacterized protein</fullName>
    </submittedName>
</protein>
<dbReference type="Proteomes" id="UP001302812">
    <property type="component" value="Unassembled WGS sequence"/>
</dbReference>
<feature type="compositionally biased region" description="Polar residues" evidence="1">
    <location>
        <begin position="21"/>
        <end position="36"/>
    </location>
</feature>
<organism evidence="2 3">
    <name type="scientific">Canariomyces notabilis</name>
    <dbReference type="NCBI Taxonomy" id="2074819"/>
    <lineage>
        <taxon>Eukaryota</taxon>
        <taxon>Fungi</taxon>
        <taxon>Dikarya</taxon>
        <taxon>Ascomycota</taxon>
        <taxon>Pezizomycotina</taxon>
        <taxon>Sordariomycetes</taxon>
        <taxon>Sordariomycetidae</taxon>
        <taxon>Sordariales</taxon>
        <taxon>Chaetomiaceae</taxon>
        <taxon>Canariomyces</taxon>
    </lineage>
</organism>
<feature type="region of interest" description="Disordered" evidence="1">
    <location>
        <begin position="1"/>
        <end position="36"/>
    </location>
</feature>
<gene>
    <name evidence="2" type="ORF">N656DRAFT_781416</name>
</gene>
<sequence length="69" mass="7794">MPKMPTQPFPDFFSAADPNRPEQTLSPTQISDFQGRSRNTVGYILIRQSPVRYESIGPEAPFPSPMRIV</sequence>
<reference evidence="2" key="1">
    <citation type="journal article" date="2023" name="Mol. Phylogenet. Evol.">
        <title>Genome-scale phylogeny and comparative genomics of the fungal order Sordariales.</title>
        <authorList>
            <person name="Hensen N."/>
            <person name="Bonometti L."/>
            <person name="Westerberg I."/>
            <person name="Brannstrom I.O."/>
            <person name="Guillou S."/>
            <person name="Cros-Aarteil S."/>
            <person name="Calhoun S."/>
            <person name="Haridas S."/>
            <person name="Kuo A."/>
            <person name="Mondo S."/>
            <person name="Pangilinan J."/>
            <person name="Riley R."/>
            <person name="LaButti K."/>
            <person name="Andreopoulos B."/>
            <person name="Lipzen A."/>
            <person name="Chen C."/>
            <person name="Yan M."/>
            <person name="Daum C."/>
            <person name="Ng V."/>
            <person name="Clum A."/>
            <person name="Steindorff A."/>
            <person name="Ohm R.A."/>
            <person name="Martin F."/>
            <person name="Silar P."/>
            <person name="Natvig D.O."/>
            <person name="Lalanne C."/>
            <person name="Gautier V."/>
            <person name="Ament-Velasquez S.L."/>
            <person name="Kruys A."/>
            <person name="Hutchinson M.I."/>
            <person name="Powell A.J."/>
            <person name="Barry K."/>
            <person name="Miller A.N."/>
            <person name="Grigoriev I.V."/>
            <person name="Debuchy R."/>
            <person name="Gladieux P."/>
            <person name="Hiltunen Thoren M."/>
            <person name="Johannesson H."/>
        </authorList>
    </citation>
    <scope>NUCLEOTIDE SEQUENCE</scope>
    <source>
        <strain evidence="2">CBS 508.74</strain>
    </source>
</reference>
<evidence type="ECO:0000313" key="2">
    <source>
        <dbReference type="EMBL" id="KAK4110648.1"/>
    </source>
</evidence>
<proteinExistence type="predicted"/>
<dbReference type="GeneID" id="89939703"/>
<reference evidence="2" key="2">
    <citation type="submission" date="2023-05" db="EMBL/GenBank/DDBJ databases">
        <authorList>
            <consortium name="Lawrence Berkeley National Laboratory"/>
            <person name="Steindorff A."/>
            <person name="Hensen N."/>
            <person name="Bonometti L."/>
            <person name="Westerberg I."/>
            <person name="Brannstrom I.O."/>
            <person name="Guillou S."/>
            <person name="Cros-Aarteil S."/>
            <person name="Calhoun S."/>
            <person name="Haridas S."/>
            <person name="Kuo A."/>
            <person name="Mondo S."/>
            <person name="Pangilinan J."/>
            <person name="Riley R."/>
            <person name="Labutti K."/>
            <person name="Andreopoulos B."/>
            <person name="Lipzen A."/>
            <person name="Chen C."/>
            <person name="Yanf M."/>
            <person name="Daum C."/>
            <person name="Ng V."/>
            <person name="Clum A."/>
            <person name="Ohm R."/>
            <person name="Martin F."/>
            <person name="Silar P."/>
            <person name="Natvig D."/>
            <person name="Lalanne C."/>
            <person name="Gautier V."/>
            <person name="Ament-Velasquez S.L."/>
            <person name="Kruys A."/>
            <person name="Hutchinson M.I."/>
            <person name="Powell A.J."/>
            <person name="Barry K."/>
            <person name="Miller A.N."/>
            <person name="Grigoriev I.V."/>
            <person name="Debuchy R."/>
            <person name="Gladieux P."/>
            <person name="Thoren M.H."/>
            <person name="Johannesson H."/>
        </authorList>
    </citation>
    <scope>NUCLEOTIDE SEQUENCE</scope>
    <source>
        <strain evidence="2">CBS 508.74</strain>
    </source>
</reference>
<evidence type="ECO:0000313" key="3">
    <source>
        <dbReference type="Proteomes" id="UP001302812"/>
    </source>
</evidence>
<dbReference type="AlphaFoldDB" id="A0AAN6QI27"/>
<dbReference type="RefSeq" id="XP_064668218.1">
    <property type="nucleotide sequence ID" value="XM_064815578.1"/>
</dbReference>
<comment type="caution">
    <text evidence="2">The sequence shown here is derived from an EMBL/GenBank/DDBJ whole genome shotgun (WGS) entry which is preliminary data.</text>
</comment>
<dbReference type="EMBL" id="MU853349">
    <property type="protein sequence ID" value="KAK4110648.1"/>
    <property type="molecule type" value="Genomic_DNA"/>
</dbReference>
<name>A0AAN6QI27_9PEZI</name>
<evidence type="ECO:0000256" key="1">
    <source>
        <dbReference type="SAM" id="MobiDB-lite"/>
    </source>
</evidence>
<keyword evidence="3" id="KW-1185">Reference proteome</keyword>